<dbReference type="Proteomes" id="UP000607653">
    <property type="component" value="Unassembled WGS sequence"/>
</dbReference>
<reference evidence="2 3" key="1">
    <citation type="journal article" date="2020" name="Mol. Biol. Evol.">
        <title>Distinct Expression and Methylation Patterns for Genes with Different Fates following a Single Whole-Genome Duplication in Flowering Plants.</title>
        <authorList>
            <person name="Shi T."/>
            <person name="Rahmani R.S."/>
            <person name="Gugger P.F."/>
            <person name="Wang M."/>
            <person name="Li H."/>
            <person name="Zhang Y."/>
            <person name="Li Z."/>
            <person name="Wang Q."/>
            <person name="Van de Peer Y."/>
            <person name="Marchal K."/>
            <person name="Chen J."/>
        </authorList>
    </citation>
    <scope>NUCLEOTIDE SEQUENCE [LARGE SCALE GENOMIC DNA]</scope>
    <source>
        <tissue evidence="2">Leaf</tissue>
    </source>
</reference>
<proteinExistence type="predicted"/>
<evidence type="ECO:0000256" key="1">
    <source>
        <dbReference type="SAM" id="MobiDB-lite"/>
    </source>
</evidence>
<organism evidence="2 3">
    <name type="scientific">Nelumbo nucifera</name>
    <name type="common">Sacred lotus</name>
    <dbReference type="NCBI Taxonomy" id="4432"/>
    <lineage>
        <taxon>Eukaryota</taxon>
        <taxon>Viridiplantae</taxon>
        <taxon>Streptophyta</taxon>
        <taxon>Embryophyta</taxon>
        <taxon>Tracheophyta</taxon>
        <taxon>Spermatophyta</taxon>
        <taxon>Magnoliopsida</taxon>
        <taxon>Proteales</taxon>
        <taxon>Nelumbonaceae</taxon>
        <taxon>Nelumbo</taxon>
    </lineage>
</organism>
<protein>
    <submittedName>
        <fullName evidence="2">Uncharacterized protein</fullName>
    </submittedName>
</protein>
<gene>
    <name evidence="2" type="ORF">HUJ06_010904</name>
</gene>
<feature type="region of interest" description="Disordered" evidence="1">
    <location>
        <begin position="1"/>
        <end position="31"/>
    </location>
</feature>
<keyword evidence="3" id="KW-1185">Reference proteome</keyword>
<name>A0A822YIV2_NELNU</name>
<evidence type="ECO:0000313" key="3">
    <source>
        <dbReference type="Proteomes" id="UP000607653"/>
    </source>
</evidence>
<accession>A0A822YIV2</accession>
<dbReference type="EMBL" id="DUZY01000003">
    <property type="protein sequence ID" value="DAD32053.1"/>
    <property type="molecule type" value="Genomic_DNA"/>
</dbReference>
<dbReference type="AlphaFoldDB" id="A0A822YIV2"/>
<evidence type="ECO:0000313" key="2">
    <source>
        <dbReference type="EMBL" id="DAD32053.1"/>
    </source>
</evidence>
<feature type="compositionally biased region" description="Low complexity" evidence="1">
    <location>
        <begin position="21"/>
        <end position="31"/>
    </location>
</feature>
<comment type="caution">
    <text evidence="2">The sequence shown here is derived from an EMBL/GenBank/DDBJ whole genome shotgun (WGS) entry which is preliminary data.</text>
</comment>
<sequence length="124" mass="13122">MAQRRKKVGKVGASSETFLGPSSSQPSFQSISTHSISSSSLQLFLPSGQINLASNLLLLVHLSVVEGESGGERFHGPLIDWNLVGGGPCGGRETASPATASFRVFSHSALFPVRRRELSPSSWA</sequence>